<dbReference type="SUPFAM" id="SSF46785">
    <property type="entry name" value="Winged helix' DNA-binding domain"/>
    <property type="match status" value="1"/>
</dbReference>
<comment type="caution">
    <text evidence="7">The sequence shown here is derived from an EMBL/GenBank/DDBJ whole genome shotgun (WGS) entry which is preliminary data.</text>
</comment>
<reference evidence="7 8" key="1">
    <citation type="submission" date="2021-07" db="EMBL/GenBank/DDBJ databases">
        <title>Alteriqipengyuania abyssalis NZ-12B nov, sp.nov isolated from deep sea sponge in pacific ocean.</title>
        <authorList>
            <person name="Tareen S."/>
            <person name="Wink J."/>
        </authorList>
    </citation>
    <scope>NUCLEOTIDE SEQUENCE [LARGE SCALE GENOMIC DNA]</scope>
    <source>
        <strain evidence="7 8">NZ-12B</strain>
    </source>
</reference>
<dbReference type="InterPro" id="IPR005119">
    <property type="entry name" value="LysR_subst-bd"/>
</dbReference>
<keyword evidence="5" id="KW-0804">Transcription</keyword>
<feature type="domain" description="HTH lysR-type" evidence="6">
    <location>
        <begin position="2"/>
        <end position="59"/>
    </location>
</feature>
<dbReference type="InterPro" id="IPR000847">
    <property type="entry name" value="LysR_HTH_N"/>
</dbReference>
<evidence type="ECO:0000313" key="7">
    <source>
        <dbReference type="EMBL" id="MBY8336517.1"/>
    </source>
</evidence>
<dbReference type="InterPro" id="IPR036388">
    <property type="entry name" value="WH-like_DNA-bd_sf"/>
</dbReference>
<evidence type="ECO:0000256" key="3">
    <source>
        <dbReference type="ARBA" id="ARBA00023125"/>
    </source>
</evidence>
<dbReference type="EMBL" id="JAHWXP010000002">
    <property type="protein sequence ID" value="MBY8336517.1"/>
    <property type="molecule type" value="Genomic_DNA"/>
</dbReference>
<dbReference type="PRINTS" id="PR00039">
    <property type="entry name" value="HTHLYSR"/>
</dbReference>
<dbReference type="PROSITE" id="PS50931">
    <property type="entry name" value="HTH_LYSR"/>
    <property type="match status" value="1"/>
</dbReference>
<protein>
    <submittedName>
        <fullName evidence="7">Hydrogen peroxide-inducible genes activator</fullName>
    </submittedName>
</protein>
<keyword evidence="3" id="KW-0238">DNA-binding</keyword>
<dbReference type="SUPFAM" id="SSF53850">
    <property type="entry name" value="Periplasmic binding protein-like II"/>
    <property type="match status" value="1"/>
</dbReference>
<proteinExistence type="inferred from homology"/>
<accession>A0ABS7PFE3</accession>
<name>A0ABS7PFE3_9SPHN</name>
<dbReference type="Pfam" id="PF00126">
    <property type="entry name" value="HTH_1"/>
    <property type="match status" value="1"/>
</dbReference>
<keyword evidence="8" id="KW-1185">Reference proteome</keyword>
<evidence type="ECO:0000259" key="6">
    <source>
        <dbReference type="PROSITE" id="PS50931"/>
    </source>
</evidence>
<gene>
    <name evidence="7" type="ORF">KYN89_05610</name>
</gene>
<dbReference type="Proteomes" id="UP000759298">
    <property type="component" value="Unassembled WGS sequence"/>
</dbReference>
<keyword evidence="4" id="KW-0010">Activator</keyword>
<evidence type="ECO:0000256" key="2">
    <source>
        <dbReference type="ARBA" id="ARBA00023015"/>
    </source>
</evidence>
<dbReference type="InterPro" id="IPR036390">
    <property type="entry name" value="WH_DNA-bd_sf"/>
</dbReference>
<dbReference type="Pfam" id="PF03466">
    <property type="entry name" value="LysR_substrate"/>
    <property type="match status" value="1"/>
</dbReference>
<evidence type="ECO:0000256" key="5">
    <source>
        <dbReference type="ARBA" id="ARBA00023163"/>
    </source>
</evidence>
<evidence type="ECO:0000256" key="4">
    <source>
        <dbReference type="ARBA" id="ARBA00023159"/>
    </source>
</evidence>
<dbReference type="Gene3D" id="1.10.10.10">
    <property type="entry name" value="Winged helix-like DNA-binding domain superfamily/Winged helix DNA-binding domain"/>
    <property type="match status" value="1"/>
</dbReference>
<sequence>MVSLRQLEYLVALDDHGHFGRAANALNVTQPTLSQQVKQLEVRLGCDLIERTSTGAIPTPVGRQVVERARQVLIGVDDIRKLAAQASGGLVGTIRFGVTPTLGPYLMPVVIARLHRAYPDVRMHVRDGIPDEQLDDLRRGHLDLMLAPLPLTGDDIELQPLFRERLVLVAPPDDPLFDRASVTRADLAGAALLGLDKRHHHHRQVMRTAEELGAQVLGDYEGTSLDSICQMAASGLGLALLPELYLLSDASANNSVRRIEVEDWSASRSIAAVWRRGSPLEAMFAEIAERIAHEARETLEGEAG</sequence>
<dbReference type="Gene3D" id="3.40.190.10">
    <property type="entry name" value="Periplasmic binding protein-like II"/>
    <property type="match status" value="2"/>
</dbReference>
<comment type="similarity">
    <text evidence="1">Belongs to the LysR transcriptional regulatory family.</text>
</comment>
<organism evidence="7 8">
    <name type="scientific">Alteriqipengyuania abyssalis</name>
    <dbReference type="NCBI Taxonomy" id="2860200"/>
    <lineage>
        <taxon>Bacteria</taxon>
        <taxon>Pseudomonadati</taxon>
        <taxon>Pseudomonadota</taxon>
        <taxon>Alphaproteobacteria</taxon>
        <taxon>Sphingomonadales</taxon>
        <taxon>Erythrobacteraceae</taxon>
        <taxon>Alteriqipengyuania</taxon>
    </lineage>
</organism>
<dbReference type="PANTHER" id="PTHR30346">
    <property type="entry name" value="TRANSCRIPTIONAL DUAL REGULATOR HCAR-RELATED"/>
    <property type="match status" value="1"/>
</dbReference>
<evidence type="ECO:0000313" key="8">
    <source>
        <dbReference type="Proteomes" id="UP000759298"/>
    </source>
</evidence>
<dbReference type="CDD" id="cd08411">
    <property type="entry name" value="PBP2_OxyR"/>
    <property type="match status" value="1"/>
</dbReference>
<keyword evidence="2" id="KW-0805">Transcription regulation</keyword>
<dbReference type="PANTHER" id="PTHR30346:SF26">
    <property type="entry name" value="HYDROGEN PEROXIDE-INDUCIBLE GENES ACTIVATOR"/>
    <property type="match status" value="1"/>
</dbReference>
<dbReference type="RefSeq" id="WP_222824202.1">
    <property type="nucleotide sequence ID" value="NZ_JAHWXP010000002.1"/>
</dbReference>
<evidence type="ECO:0000256" key="1">
    <source>
        <dbReference type="ARBA" id="ARBA00009437"/>
    </source>
</evidence>